<evidence type="ECO:0000313" key="10">
    <source>
        <dbReference type="Proteomes" id="UP000318661"/>
    </source>
</evidence>
<evidence type="ECO:0000256" key="5">
    <source>
        <dbReference type="ARBA" id="ARBA00022989"/>
    </source>
</evidence>
<feature type="transmembrane region" description="Helical" evidence="7">
    <location>
        <begin position="122"/>
        <end position="142"/>
    </location>
</feature>
<dbReference type="InterPro" id="IPR035906">
    <property type="entry name" value="MetI-like_sf"/>
</dbReference>
<protein>
    <submittedName>
        <fullName evidence="9">ABC transporter permease subunit</fullName>
    </submittedName>
</protein>
<dbReference type="InterPro" id="IPR000515">
    <property type="entry name" value="MetI-like"/>
</dbReference>
<sequence length="153" mass="16668">TYPIPKSAILPLVMLIFGLGDASKVALVAIGVFYLVLINTMAGVLNIQPIFLDVGRNFGASRLQVFRTIAFPGALPLIFAGLRLGLGIALILIVIAEIVGARSGIGYMIWQAWTIFQVERMYVGLVVIAVLGWLAALIIDAVERVLIPWRPRR</sequence>
<feature type="transmembrane region" description="Helical" evidence="7">
    <location>
        <begin position="88"/>
        <end position="110"/>
    </location>
</feature>
<reference evidence="9 10" key="1">
    <citation type="journal article" date="2019" name="Nat. Microbiol.">
        <title>Mediterranean grassland soil C-N compound turnover is dependent on rainfall and depth, and is mediated by genomically divergent microorganisms.</title>
        <authorList>
            <person name="Diamond S."/>
            <person name="Andeer P.F."/>
            <person name="Li Z."/>
            <person name="Crits-Christoph A."/>
            <person name="Burstein D."/>
            <person name="Anantharaman K."/>
            <person name="Lane K.R."/>
            <person name="Thomas B.C."/>
            <person name="Pan C."/>
            <person name="Northen T.R."/>
            <person name="Banfield J.F."/>
        </authorList>
    </citation>
    <scope>NUCLEOTIDE SEQUENCE [LARGE SCALE GENOMIC DNA]</scope>
    <source>
        <strain evidence="9">NP_2</strain>
    </source>
</reference>
<keyword evidence="5 7" id="KW-1133">Transmembrane helix</keyword>
<evidence type="ECO:0000256" key="4">
    <source>
        <dbReference type="ARBA" id="ARBA00022692"/>
    </source>
</evidence>
<dbReference type="Pfam" id="PF00528">
    <property type="entry name" value="BPD_transp_1"/>
    <property type="match status" value="1"/>
</dbReference>
<dbReference type="CDD" id="cd06261">
    <property type="entry name" value="TM_PBP2"/>
    <property type="match status" value="1"/>
</dbReference>
<dbReference type="PANTHER" id="PTHR30151:SF0">
    <property type="entry name" value="ABC TRANSPORTER PERMEASE PROTEIN MJ0413-RELATED"/>
    <property type="match status" value="1"/>
</dbReference>
<keyword evidence="2 7" id="KW-0813">Transport</keyword>
<keyword evidence="4 7" id="KW-0812">Transmembrane</keyword>
<comment type="caution">
    <text evidence="9">The sequence shown here is derived from an EMBL/GenBank/DDBJ whole genome shotgun (WGS) entry which is preliminary data.</text>
</comment>
<dbReference type="PROSITE" id="PS50928">
    <property type="entry name" value="ABC_TM1"/>
    <property type="match status" value="1"/>
</dbReference>
<feature type="domain" description="ABC transmembrane type-1" evidence="8">
    <location>
        <begin position="1"/>
        <end position="143"/>
    </location>
</feature>
<dbReference type="GO" id="GO:0005886">
    <property type="term" value="C:plasma membrane"/>
    <property type="evidence" value="ECO:0007669"/>
    <property type="project" value="UniProtKB-SubCell"/>
</dbReference>
<dbReference type="AlphaFoldDB" id="A0A537LP19"/>
<comment type="similarity">
    <text evidence="7">Belongs to the binding-protein-dependent transport system permease family.</text>
</comment>
<dbReference type="SUPFAM" id="SSF161098">
    <property type="entry name" value="MetI-like"/>
    <property type="match status" value="1"/>
</dbReference>
<dbReference type="EMBL" id="VBAJ01000040">
    <property type="protein sequence ID" value="TMJ09761.1"/>
    <property type="molecule type" value="Genomic_DNA"/>
</dbReference>
<evidence type="ECO:0000256" key="2">
    <source>
        <dbReference type="ARBA" id="ARBA00022448"/>
    </source>
</evidence>
<keyword evidence="6 7" id="KW-0472">Membrane</keyword>
<feature type="non-terminal residue" evidence="9">
    <location>
        <position position="1"/>
    </location>
</feature>
<organism evidence="9 10">
    <name type="scientific">Candidatus Segetimicrobium genomatis</name>
    <dbReference type="NCBI Taxonomy" id="2569760"/>
    <lineage>
        <taxon>Bacteria</taxon>
        <taxon>Bacillati</taxon>
        <taxon>Candidatus Sysuimicrobiota</taxon>
        <taxon>Candidatus Sysuimicrobiia</taxon>
        <taxon>Candidatus Sysuimicrobiales</taxon>
        <taxon>Candidatus Segetimicrobiaceae</taxon>
        <taxon>Candidatus Segetimicrobium</taxon>
    </lineage>
</organism>
<proteinExistence type="inferred from homology"/>
<gene>
    <name evidence="9" type="ORF">E6G99_02255</name>
</gene>
<name>A0A537LP19_9BACT</name>
<evidence type="ECO:0000256" key="6">
    <source>
        <dbReference type="ARBA" id="ARBA00023136"/>
    </source>
</evidence>
<accession>A0A537LP19</accession>
<evidence type="ECO:0000259" key="8">
    <source>
        <dbReference type="PROSITE" id="PS50928"/>
    </source>
</evidence>
<dbReference type="PANTHER" id="PTHR30151">
    <property type="entry name" value="ALKANE SULFONATE ABC TRANSPORTER-RELATED, MEMBRANE SUBUNIT"/>
    <property type="match status" value="1"/>
</dbReference>
<keyword evidence="3" id="KW-1003">Cell membrane</keyword>
<dbReference type="Proteomes" id="UP000318661">
    <property type="component" value="Unassembled WGS sequence"/>
</dbReference>
<evidence type="ECO:0000256" key="1">
    <source>
        <dbReference type="ARBA" id="ARBA00004651"/>
    </source>
</evidence>
<comment type="subcellular location">
    <subcellularLocation>
        <location evidence="1 7">Cell membrane</location>
        <topology evidence="1 7">Multi-pass membrane protein</topology>
    </subcellularLocation>
</comment>
<evidence type="ECO:0000313" key="9">
    <source>
        <dbReference type="EMBL" id="TMJ09761.1"/>
    </source>
</evidence>
<feature type="transmembrane region" description="Helical" evidence="7">
    <location>
        <begin position="32"/>
        <end position="52"/>
    </location>
</feature>
<evidence type="ECO:0000256" key="3">
    <source>
        <dbReference type="ARBA" id="ARBA00022475"/>
    </source>
</evidence>
<dbReference type="Gene3D" id="1.10.3720.10">
    <property type="entry name" value="MetI-like"/>
    <property type="match status" value="1"/>
</dbReference>
<evidence type="ECO:0000256" key="7">
    <source>
        <dbReference type="RuleBase" id="RU363032"/>
    </source>
</evidence>
<dbReference type="GO" id="GO:0055085">
    <property type="term" value="P:transmembrane transport"/>
    <property type="evidence" value="ECO:0007669"/>
    <property type="project" value="InterPro"/>
</dbReference>